<dbReference type="Pfam" id="PF01609">
    <property type="entry name" value="DDE_Tnp_1"/>
    <property type="match status" value="1"/>
</dbReference>
<feature type="domain" description="Transposase IS4-like" evidence="1">
    <location>
        <begin position="31"/>
        <end position="117"/>
    </location>
</feature>
<reference evidence="2 3" key="1">
    <citation type="submission" date="2017-11" db="EMBL/GenBank/DDBJ databases">
        <title>Comparative genomic analysis of Holospora spp., intranuclear symbionts of paramecia.</title>
        <authorList>
            <person name="Garushyants S.K."/>
            <person name="Beliavskaya A."/>
            <person name="Malko D.B."/>
            <person name="Logacheva M.D."/>
            <person name="Rautian M.S."/>
            <person name="Gelfand M.S."/>
        </authorList>
    </citation>
    <scope>NUCLEOTIDE SEQUENCE [LARGE SCALE GENOMIC DNA]</scope>
    <source>
        <strain evidence="3">02AZ16</strain>
    </source>
</reference>
<sequence>MQDQRNIGKVLSALVKIRQITAGESEDLSYRSIDSHSVKTAGAYEQRGIDGGKKKGRKHHSVMDTQGTLVHVTIHDANQHDTVRGCNIFQKALQYYPTLKSICADTGYRKTIVEFVRNILNNTIEISEPQDGLHSPKDGLLNEALLGSITIQNCLKRTKLL</sequence>
<evidence type="ECO:0000313" key="3">
    <source>
        <dbReference type="Proteomes" id="UP000239425"/>
    </source>
</evidence>
<dbReference type="Proteomes" id="UP000239425">
    <property type="component" value="Unassembled WGS sequence"/>
</dbReference>
<dbReference type="InterPro" id="IPR002559">
    <property type="entry name" value="Transposase_11"/>
</dbReference>
<gene>
    <name evidence="2" type="ORF">HCUR_00978</name>
</gene>
<organism evidence="2 3">
    <name type="scientific">Holospora curviuscula</name>
    <dbReference type="NCBI Taxonomy" id="1082868"/>
    <lineage>
        <taxon>Bacteria</taxon>
        <taxon>Pseudomonadati</taxon>
        <taxon>Pseudomonadota</taxon>
        <taxon>Alphaproteobacteria</taxon>
        <taxon>Holosporales</taxon>
        <taxon>Holosporaceae</taxon>
        <taxon>Holospora</taxon>
    </lineage>
</organism>
<keyword evidence="3" id="KW-1185">Reference proteome</keyword>
<dbReference type="PANTHER" id="PTHR30007">
    <property type="entry name" value="PHP DOMAIN PROTEIN"/>
    <property type="match status" value="1"/>
</dbReference>
<evidence type="ECO:0000313" key="2">
    <source>
        <dbReference type="EMBL" id="PPE03551.1"/>
    </source>
</evidence>
<protein>
    <recommendedName>
        <fullName evidence="1">Transposase IS4-like domain-containing protein</fullName>
    </recommendedName>
</protein>
<dbReference type="GO" id="GO:0004803">
    <property type="term" value="F:transposase activity"/>
    <property type="evidence" value="ECO:0007669"/>
    <property type="project" value="InterPro"/>
</dbReference>
<dbReference type="AlphaFoldDB" id="A0A2S5R890"/>
<dbReference type="GO" id="GO:0003677">
    <property type="term" value="F:DNA binding"/>
    <property type="evidence" value="ECO:0007669"/>
    <property type="project" value="InterPro"/>
</dbReference>
<dbReference type="PANTHER" id="PTHR30007:SF0">
    <property type="entry name" value="TRANSPOSASE"/>
    <property type="match status" value="1"/>
</dbReference>
<proteinExistence type="predicted"/>
<accession>A0A2S5R890</accession>
<dbReference type="GO" id="GO:0006313">
    <property type="term" value="P:DNA transposition"/>
    <property type="evidence" value="ECO:0007669"/>
    <property type="project" value="InterPro"/>
</dbReference>
<dbReference type="EMBL" id="PHHC01000094">
    <property type="protein sequence ID" value="PPE03551.1"/>
    <property type="molecule type" value="Genomic_DNA"/>
</dbReference>
<comment type="caution">
    <text evidence="2">The sequence shown here is derived from an EMBL/GenBank/DDBJ whole genome shotgun (WGS) entry which is preliminary data.</text>
</comment>
<name>A0A2S5R890_9PROT</name>
<dbReference type="RefSeq" id="WP_243397280.1">
    <property type="nucleotide sequence ID" value="NZ_PHHC01000094.1"/>
</dbReference>
<evidence type="ECO:0000259" key="1">
    <source>
        <dbReference type="Pfam" id="PF01609"/>
    </source>
</evidence>